<gene>
    <name evidence="2" type="ORF">COX41_01085</name>
</gene>
<proteinExistence type="predicted"/>
<feature type="compositionally biased region" description="Polar residues" evidence="1">
    <location>
        <begin position="70"/>
        <end position="81"/>
    </location>
</feature>
<organism evidence="2 3">
    <name type="scientific">Candidatus Sherwoodlollariibacterium unditelluris</name>
    <dbReference type="NCBI Taxonomy" id="1974757"/>
    <lineage>
        <taxon>Bacteria</taxon>
        <taxon>Pseudomonadati</taxon>
        <taxon>Candidatus Omnitrophota</taxon>
        <taxon>Candidatus Sherwoodlollariibacterium</taxon>
    </lineage>
</organism>
<name>A0A2G9YKX1_9BACT</name>
<protein>
    <submittedName>
        <fullName evidence="2">Uncharacterized protein</fullName>
    </submittedName>
</protein>
<comment type="caution">
    <text evidence="2">The sequence shown here is derived from an EMBL/GenBank/DDBJ whole genome shotgun (WGS) entry which is preliminary data.</text>
</comment>
<feature type="compositionally biased region" description="Gly residues" evidence="1">
    <location>
        <begin position="82"/>
        <end position="91"/>
    </location>
</feature>
<evidence type="ECO:0000313" key="3">
    <source>
        <dbReference type="Proteomes" id="UP000231292"/>
    </source>
</evidence>
<accession>A0A2G9YKX1</accession>
<dbReference type="Proteomes" id="UP000231292">
    <property type="component" value="Unassembled WGS sequence"/>
</dbReference>
<evidence type="ECO:0000256" key="1">
    <source>
        <dbReference type="SAM" id="MobiDB-lite"/>
    </source>
</evidence>
<feature type="region of interest" description="Disordered" evidence="1">
    <location>
        <begin position="70"/>
        <end position="91"/>
    </location>
</feature>
<reference evidence="2 3" key="1">
    <citation type="submission" date="2017-09" db="EMBL/GenBank/DDBJ databases">
        <title>Depth-based differentiation of microbial function through sediment-hosted aquifers and enrichment of novel symbionts in the deep terrestrial subsurface.</title>
        <authorList>
            <person name="Probst A.J."/>
            <person name="Ladd B."/>
            <person name="Jarett J.K."/>
            <person name="Geller-Mcgrath D.E."/>
            <person name="Sieber C.M."/>
            <person name="Emerson J.B."/>
            <person name="Anantharaman K."/>
            <person name="Thomas B.C."/>
            <person name="Malmstrom R."/>
            <person name="Stieglmeier M."/>
            <person name="Klingl A."/>
            <person name="Woyke T."/>
            <person name="Ryan C.M."/>
            <person name="Banfield J.F."/>
        </authorList>
    </citation>
    <scope>NUCLEOTIDE SEQUENCE [LARGE SCALE GENOMIC DNA]</scope>
    <source>
        <strain evidence="2">CG23_combo_of_CG06-09_8_20_14_all_41_10</strain>
    </source>
</reference>
<evidence type="ECO:0000313" key="2">
    <source>
        <dbReference type="EMBL" id="PIP19792.1"/>
    </source>
</evidence>
<sequence>MDKLMHNLILKKLAARCEFPKFDCVNYLENNFLSMFNTPKHLKLIAGGMPSGDFVNNPLEGYRTLVTNKITQTQPTTKNPQGQGGARKAGV</sequence>
<dbReference type="AlphaFoldDB" id="A0A2G9YKX1"/>
<dbReference type="EMBL" id="PCRK01000021">
    <property type="protein sequence ID" value="PIP19792.1"/>
    <property type="molecule type" value="Genomic_DNA"/>
</dbReference>